<keyword evidence="2" id="KW-0732">Signal</keyword>
<evidence type="ECO:0000256" key="1">
    <source>
        <dbReference type="SAM" id="MobiDB-lite"/>
    </source>
</evidence>
<feature type="compositionally biased region" description="Basic and acidic residues" evidence="1">
    <location>
        <begin position="86"/>
        <end position="98"/>
    </location>
</feature>
<dbReference type="EMBL" id="CASHTH010001826">
    <property type="protein sequence ID" value="CAI8020387.1"/>
    <property type="molecule type" value="Genomic_DNA"/>
</dbReference>
<dbReference type="PANTHER" id="PTHR24024">
    <property type="entry name" value="PULMONARY SURFACTANT-ASSOCIATED PROTEIN A"/>
    <property type="match status" value="1"/>
</dbReference>
<comment type="caution">
    <text evidence="3">The sequence shown here is derived from an EMBL/GenBank/DDBJ whole genome shotgun (WGS) entry which is preliminary data.</text>
</comment>
<organism evidence="3 4">
    <name type="scientific">Geodia barretti</name>
    <name type="common">Barrett's horny sponge</name>
    <dbReference type="NCBI Taxonomy" id="519541"/>
    <lineage>
        <taxon>Eukaryota</taxon>
        <taxon>Metazoa</taxon>
        <taxon>Porifera</taxon>
        <taxon>Demospongiae</taxon>
        <taxon>Heteroscleromorpha</taxon>
        <taxon>Tetractinellida</taxon>
        <taxon>Astrophorina</taxon>
        <taxon>Geodiidae</taxon>
        <taxon>Geodia</taxon>
    </lineage>
</organism>
<name>A0AA35S1L9_GEOBA</name>
<keyword evidence="3" id="KW-0176">Collagen</keyword>
<evidence type="ECO:0000313" key="3">
    <source>
        <dbReference type="EMBL" id="CAI8020387.1"/>
    </source>
</evidence>
<sequence length="303" mass="32309">MVQLTHILLLTVLLSGITTAASVGQQEGVTERTARASETADTSQYQEAGLAPNRQEGLICCNCPAGRDGRPGLNGRDGFAGLPGRDGSKGERGYRGTEGRPGAPGYQGVPGYPGPQGPPSPGSGGNTYIRWGRTVCPSVSGTSIVYSGWAAGSHYTHSGSGANYICLTQTPQYLNFSSETAGEYTGLVYGAEYEAFNNQPNSRVHNQDVPCAVCHATQRSVLMIPGQYTCPTGWTREYYGYLVSEHHGHKRSTYECMDADPEAIPGGTNQNETLFYHVEARCGSLSCPPYDNTKELTCAVCSK</sequence>
<reference evidence="3" key="1">
    <citation type="submission" date="2023-03" db="EMBL/GenBank/DDBJ databases">
        <authorList>
            <person name="Steffen K."/>
            <person name="Cardenas P."/>
        </authorList>
    </citation>
    <scope>NUCLEOTIDE SEQUENCE</scope>
</reference>
<dbReference type="GO" id="GO:0005615">
    <property type="term" value="C:extracellular space"/>
    <property type="evidence" value="ECO:0007669"/>
    <property type="project" value="TreeGrafter"/>
</dbReference>
<accession>A0AA35S1L9</accession>
<dbReference type="GO" id="GO:0005581">
    <property type="term" value="C:collagen trimer"/>
    <property type="evidence" value="ECO:0007669"/>
    <property type="project" value="UniProtKB-KW"/>
</dbReference>
<feature type="signal peptide" evidence="2">
    <location>
        <begin position="1"/>
        <end position="20"/>
    </location>
</feature>
<dbReference type="PANTHER" id="PTHR24024:SF18">
    <property type="entry name" value="SHORT-CHAIN COLLAGEN C4-LIKE"/>
    <property type="match status" value="1"/>
</dbReference>
<dbReference type="Proteomes" id="UP001174909">
    <property type="component" value="Unassembled WGS sequence"/>
</dbReference>
<evidence type="ECO:0000313" key="4">
    <source>
        <dbReference type="Proteomes" id="UP001174909"/>
    </source>
</evidence>
<feature type="chain" id="PRO_5041418400" evidence="2">
    <location>
        <begin position="21"/>
        <end position="303"/>
    </location>
</feature>
<keyword evidence="4" id="KW-1185">Reference proteome</keyword>
<dbReference type="InterPro" id="IPR051077">
    <property type="entry name" value="Ca-dependent_lectin"/>
</dbReference>
<gene>
    <name evidence="3" type="ORF">GBAR_LOCUS12200</name>
</gene>
<proteinExistence type="predicted"/>
<dbReference type="AlphaFoldDB" id="A0AA35S1L9"/>
<dbReference type="InterPro" id="IPR008160">
    <property type="entry name" value="Collagen"/>
</dbReference>
<evidence type="ECO:0000256" key="2">
    <source>
        <dbReference type="SAM" id="SignalP"/>
    </source>
</evidence>
<dbReference type="Pfam" id="PF01391">
    <property type="entry name" value="Collagen"/>
    <property type="match status" value="1"/>
</dbReference>
<feature type="region of interest" description="Disordered" evidence="1">
    <location>
        <begin position="72"/>
        <end position="125"/>
    </location>
</feature>
<feature type="compositionally biased region" description="Pro residues" evidence="1">
    <location>
        <begin position="112"/>
        <end position="121"/>
    </location>
</feature>
<protein>
    <submittedName>
        <fullName evidence="3">Short-chain collagen C4</fullName>
    </submittedName>
</protein>
<feature type="compositionally biased region" description="Low complexity" evidence="1">
    <location>
        <begin position="101"/>
        <end position="110"/>
    </location>
</feature>